<evidence type="ECO:0000256" key="1">
    <source>
        <dbReference type="SAM" id="Phobius"/>
    </source>
</evidence>
<protein>
    <submittedName>
        <fullName evidence="2">Uncharacterized protein</fullName>
    </submittedName>
</protein>
<dbReference type="AlphaFoldDB" id="U9T8U9"/>
<name>U9T8U9_RHIID</name>
<sequence length="159" mass="18403">MNNFILFNILNVVKTSEFTISTTCLILETLLIDASSSQKYKEISSLESHIFSGFFGTILLVGVFISGNLIRVVYVIRYICFYLHRRWHIMDILHDSLVRLLQVQYFNNTLNSLDDSCRLLKNENGFVMNDNDLVINDNKTIKENNDKDLEKLSITESKV</sequence>
<gene>
    <name evidence="2" type="ORF">GLOINDRAFT_87791</name>
</gene>
<keyword evidence="1" id="KW-0472">Membrane</keyword>
<keyword evidence="1" id="KW-1133">Transmembrane helix</keyword>
<keyword evidence="1" id="KW-0812">Transmembrane</keyword>
<accession>U9T8U9</accession>
<dbReference type="VEuPathDB" id="FungiDB:RhiirFUN_020625"/>
<organism evidence="2">
    <name type="scientific">Rhizophagus irregularis (strain DAOM 181602 / DAOM 197198 / MUCL 43194)</name>
    <name type="common">Arbuscular mycorrhizal fungus</name>
    <name type="synonym">Glomus intraradices</name>
    <dbReference type="NCBI Taxonomy" id="747089"/>
    <lineage>
        <taxon>Eukaryota</taxon>
        <taxon>Fungi</taxon>
        <taxon>Fungi incertae sedis</taxon>
        <taxon>Mucoromycota</taxon>
        <taxon>Glomeromycotina</taxon>
        <taxon>Glomeromycetes</taxon>
        <taxon>Glomerales</taxon>
        <taxon>Glomeraceae</taxon>
        <taxon>Rhizophagus</taxon>
    </lineage>
</organism>
<proteinExistence type="predicted"/>
<evidence type="ECO:0000313" key="2">
    <source>
        <dbReference type="EMBL" id="ERZ99795.1"/>
    </source>
</evidence>
<feature type="transmembrane region" description="Helical" evidence="1">
    <location>
        <begin position="50"/>
        <end position="76"/>
    </location>
</feature>
<dbReference type="HOGENOM" id="CLU_1661736_0_0_1"/>
<reference evidence="2" key="1">
    <citation type="submission" date="2013-07" db="EMBL/GenBank/DDBJ databases">
        <title>The genome of an arbuscular mycorrhizal fungus provides insights into the evolution of the oldest plant symbiosis.</title>
        <authorList>
            <consortium name="DOE Joint Genome Institute"/>
            <person name="Tisserant E."/>
            <person name="Malbreil M."/>
            <person name="Kuo A."/>
            <person name="Kohler A."/>
            <person name="Symeonidi A."/>
            <person name="Balestrini R."/>
            <person name="Charron P."/>
            <person name="Duensing N."/>
            <person name="Frei-dit-Frey N."/>
            <person name="Gianinazzi-Pearson V."/>
            <person name="Gilbert B."/>
            <person name="Handa Y."/>
            <person name="Hijri M."/>
            <person name="Kaul R."/>
            <person name="Kawaguchi M."/>
            <person name="Krajinski F."/>
            <person name="Lammers P."/>
            <person name="Lapierre D."/>
            <person name="Masclaux F.G."/>
            <person name="Murat C."/>
            <person name="Morin E."/>
            <person name="Ndikumana S."/>
            <person name="Pagni M."/>
            <person name="Petitpierre D."/>
            <person name="Requena N."/>
            <person name="Rosikiewicz P."/>
            <person name="Riley R."/>
            <person name="Saito K."/>
            <person name="San Clemente H."/>
            <person name="Shapiro H."/>
            <person name="van Tuinen D."/>
            <person name="Becard G."/>
            <person name="Bonfante P."/>
            <person name="Paszkowski U."/>
            <person name="Shachar-Hill Y."/>
            <person name="Young J.P."/>
            <person name="Sanders I.R."/>
            <person name="Henrissat B."/>
            <person name="Rensing S.A."/>
            <person name="Grigoriev I.V."/>
            <person name="Corradi N."/>
            <person name="Roux C."/>
            <person name="Martin F."/>
        </authorList>
    </citation>
    <scope>NUCLEOTIDE SEQUENCE</scope>
    <source>
        <strain evidence="2">DAOM 197198</strain>
    </source>
</reference>
<dbReference type="EMBL" id="KI297686">
    <property type="protein sequence ID" value="ERZ99795.1"/>
    <property type="molecule type" value="Genomic_DNA"/>
</dbReference>